<dbReference type="GO" id="GO:0016787">
    <property type="term" value="F:hydrolase activity"/>
    <property type="evidence" value="ECO:0007669"/>
    <property type="project" value="UniProtKB-KW"/>
</dbReference>
<dbReference type="Proteomes" id="UP000193380">
    <property type="component" value="Unassembled WGS sequence"/>
</dbReference>
<dbReference type="SUPFAM" id="SSF53098">
    <property type="entry name" value="Ribonuclease H-like"/>
    <property type="match status" value="1"/>
</dbReference>
<evidence type="ECO:0000256" key="6">
    <source>
        <dbReference type="SAM" id="MobiDB-lite"/>
    </source>
</evidence>
<dbReference type="InterPro" id="IPR012337">
    <property type="entry name" value="RNaseH-like_sf"/>
</dbReference>
<protein>
    <recommendedName>
        <fullName evidence="7">Murine leukemia virus integrase C-terminal domain-containing protein</fullName>
    </recommendedName>
</protein>
<evidence type="ECO:0000256" key="2">
    <source>
        <dbReference type="ARBA" id="ARBA00022695"/>
    </source>
</evidence>
<evidence type="ECO:0000256" key="3">
    <source>
        <dbReference type="ARBA" id="ARBA00022722"/>
    </source>
</evidence>
<sequence>MVERVNGTLKNKITKICRSTGLNWVDALPLALMSCRMETNRNTHLSPHEMLTGRPMPIPMLGGLYKGPSLDILQSELKSYVMYLTKIHKAIYLQEKKTVPEAGPEGPPPVVPGDLVYVRVFRRKWDQPRREGPYEVAAATNTAVQVKGSKTWYHLNHCTRVPTERRIQPYRDEDAEDADSPGRSPEGAGAAETIKTPERNQEKGRPDTSQNTKSAPTNALRRSIRGKETEKKRDKLPKPLPAGPESPEMGGG</sequence>
<evidence type="ECO:0000256" key="4">
    <source>
        <dbReference type="ARBA" id="ARBA00022759"/>
    </source>
</evidence>
<accession>A0A060ZGU0</accession>
<keyword evidence="1" id="KW-0808">Transferase</keyword>
<evidence type="ECO:0000313" key="8">
    <source>
        <dbReference type="EMBL" id="CDR00774.1"/>
    </source>
</evidence>
<feature type="domain" description="Murine leukemia virus integrase C-terminal" evidence="7">
    <location>
        <begin position="112"/>
        <end position="160"/>
    </location>
</feature>
<name>A0A060ZGU0_ONCMY</name>
<dbReference type="AlphaFoldDB" id="A0A060ZGU0"/>
<dbReference type="Gene3D" id="3.30.420.10">
    <property type="entry name" value="Ribonuclease H-like superfamily/Ribonuclease H"/>
    <property type="match status" value="1"/>
</dbReference>
<gene>
    <name evidence="8" type="ORF">GSONMT00030118001</name>
</gene>
<dbReference type="EMBL" id="FR960916">
    <property type="protein sequence ID" value="CDR00774.1"/>
    <property type="molecule type" value="Genomic_DNA"/>
</dbReference>
<feature type="region of interest" description="Disordered" evidence="6">
    <location>
        <begin position="164"/>
        <end position="252"/>
    </location>
</feature>
<feature type="compositionally biased region" description="Basic and acidic residues" evidence="6">
    <location>
        <begin position="225"/>
        <end position="237"/>
    </location>
</feature>
<evidence type="ECO:0000313" key="9">
    <source>
        <dbReference type="Proteomes" id="UP000193380"/>
    </source>
</evidence>
<organism evidence="8 9">
    <name type="scientific">Oncorhynchus mykiss</name>
    <name type="common">Rainbow trout</name>
    <name type="synonym">Salmo gairdneri</name>
    <dbReference type="NCBI Taxonomy" id="8022"/>
    <lineage>
        <taxon>Eukaryota</taxon>
        <taxon>Metazoa</taxon>
        <taxon>Chordata</taxon>
        <taxon>Craniata</taxon>
        <taxon>Vertebrata</taxon>
        <taxon>Euteleostomi</taxon>
        <taxon>Actinopterygii</taxon>
        <taxon>Neopterygii</taxon>
        <taxon>Teleostei</taxon>
        <taxon>Protacanthopterygii</taxon>
        <taxon>Salmoniformes</taxon>
        <taxon>Salmonidae</taxon>
        <taxon>Salmoninae</taxon>
        <taxon>Oncorhynchus</taxon>
    </lineage>
</organism>
<proteinExistence type="predicted"/>
<keyword evidence="5" id="KW-0378">Hydrolase</keyword>
<dbReference type="Pfam" id="PF18697">
    <property type="entry name" value="MLVIN_C"/>
    <property type="match status" value="1"/>
</dbReference>
<evidence type="ECO:0000259" key="7">
    <source>
        <dbReference type="Pfam" id="PF18697"/>
    </source>
</evidence>
<reference evidence="8" key="1">
    <citation type="journal article" date="2014" name="Nat. Commun.">
        <title>The rainbow trout genome provides novel insights into evolution after whole-genome duplication in vertebrates.</title>
        <authorList>
            <person name="Berthelot C."/>
            <person name="Brunet F."/>
            <person name="Chalopin D."/>
            <person name="Juanchich A."/>
            <person name="Bernard M."/>
            <person name="Noel B."/>
            <person name="Bento P."/>
            <person name="Da Silva C."/>
            <person name="Labadie K."/>
            <person name="Alberti A."/>
            <person name="Aury J.M."/>
            <person name="Louis A."/>
            <person name="Dehais P."/>
            <person name="Bardou P."/>
            <person name="Montfort J."/>
            <person name="Klopp C."/>
            <person name="Cabau C."/>
            <person name="Gaspin C."/>
            <person name="Thorgaard G.H."/>
            <person name="Boussaha M."/>
            <person name="Quillet E."/>
            <person name="Guyomard R."/>
            <person name="Galiana D."/>
            <person name="Bobe J."/>
            <person name="Volff J.N."/>
            <person name="Genet C."/>
            <person name="Wincker P."/>
            <person name="Jaillon O."/>
            <person name="Roest Crollius H."/>
            <person name="Guiguen Y."/>
        </authorList>
    </citation>
    <scope>NUCLEOTIDE SEQUENCE [LARGE SCALE GENOMIC DNA]</scope>
</reference>
<keyword evidence="2" id="KW-0548">Nucleotidyltransferase</keyword>
<dbReference type="GO" id="GO:0003676">
    <property type="term" value="F:nucleic acid binding"/>
    <property type="evidence" value="ECO:0007669"/>
    <property type="project" value="InterPro"/>
</dbReference>
<keyword evidence="4" id="KW-0255">Endonuclease</keyword>
<dbReference type="InterPro" id="IPR036397">
    <property type="entry name" value="RNaseH_sf"/>
</dbReference>
<dbReference type="InterPro" id="IPR040643">
    <property type="entry name" value="MLVIN_C"/>
</dbReference>
<dbReference type="PaxDb" id="8022-A0A060ZGU0"/>
<reference evidence="8" key="2">
    <citation type="submission" date="2014-03" db="EMBL/GenBank/DDBJ databases">
        <authorList>
            <person name="Genoscope - CEA"/>
        </authorList>
    </citation>
    <scope>NUCLEOTIDE SEQUENCE</scope>
</reference>
<feature type="compositionally biased region" description="Basic and acidic residues" evidence="6">
    <location>
        <begin position="195"/>
        <end position="206"/>
    </location>
</feature>
<dbReference type="STRING" id="8022.A0A060ZGU0"/>
<keyword evidence="3" id="KW-0540">Nuclease</keyword>
<dbReference type="GO" id="GO:0016779">
    <property type="term" value="F:nucleotidyltransferase activity"/>
    <property type="evidence" value="ECO:0007669"/>
    <property type="project" value="UniProtKB-KW"/>
</dbReference>
<dbReference type="Gene3D" id="2.30.30.850">
    <property type="match status" value="1"/>
</dbReference>
<evidence type="ECO:0000256" key="5">
    <source>
        <dbReference type="ARBA" id="ARBA00022801"/>
    </source>
</evidence>
<dbReference type="GO" id="GO:0004519">
    <property type="term" value="F:endonuclease activity"/>
    <property type="evidence" value="ECO:0007669"/>
    <property type="project" value="UniProtKB-KW"/>
</dbReference>
<feature type="compositionally biased region" description="Polar residues" evidence="6">
    <location>
        <begin position="207"/>
        <end position="217"/>
    </location>
</feature>
<evidence type="ECO:0000256" key="1">
    <source>
        <dbReference type="ARBA" id="ARBA00022679"/>
    </source>
</evidence>